<dbReference type="GO" id="GO:0070566">
    <property type="term" value="F:adenylyltransferase activity"/>
    <property type="evidence" value="ECO:0007669"/>
    <property type="project" value="TreeGrafter"/>
</dbReference>
<dbReference type="PANTHER" id="PTHR22754">
    <property type="entry name" value="DISCO-INTERACTING PROTEIN 2 DIP2 -RELATED"/>
    <property type="match status" value="1"/>
</dbReference>
<feature type="domain" description="Carrier" evidence="6">
    <location>
        <begin position="636"/>
        <end position="714"/>
    </location>
</feature>
<dbReference type="GO" id="GO:0031177">
    <property type="term" value="F:phosphopantetheine binding"/>
    <property type="evidence" value="ECO:0007669"/>
    <property type="project" value="InterPro"/>
</dbReference>
<dbReference type="PROSITE" id="PS00455">
    <property type="entry name" value="AMP_BINDING"/>
    <property type="match status" value="1"/>
</dbReference>
<feature type="compositionally biased region" description="Basic and acidic residues" evidence="5">
    <location>
        <begin position="530"/>
        <end position="541"/>
    </location>
</feature>
<dbReference type="SMART" id="SM01294">
    <property type="entry name" value="PKS_PP_betabranch"/>
    <property type="match status" value="1"/>
</dbReference>
<dbReference type="InterPro" id="IPR036736">
    <property type="entry name" value="ACP-like_sf"/>
</dbReference>
<gene>
    <name evidence="7" type="ORF">BECKFW1821A_GA0114235_10587</name>
</gene>
<reference evidence="7" key="1">
    <citation type="submission" date="2019-02" db="EMBL/GenBank/DDBJ databases">
        <authorList>
            <person name="Gruber-Vodicka R. H."/>
            <person name="Seah K. B. B."/>
        </authorList>
    </citation>
    <scope>NUCLEOTIDE SEQUENCE</scope>
    <source>
        <strain evidence="7">BECK_BZ15</strain>
    </source>
</reference>
<dbReference type="FunFam" id="3.40.50.12780:FF:000013">
    <property type="entry name" value="Long-chain-fatty-acid--AMP ligase FadD32"/>
    <property type="match status" value="1"/>
</dbReference>
<dbReference type="PANTHER" id="PTHR22754:SF32">
    <property type="entry name" value="DISCO-INTERACTING PROTEIN 2"/>
    <property type="match status" value="1"/>
</dbReference>
<dbReference type="GO" id="GO:0006633">
    <property type="term" value="P:fatty acid biosynthetic process"/>
    <property type="evidence" value="ECO:0007669"/>
    <property type="project" value="TreeGrafter"/>
</dbReference>
<dbReference type="GO" id="GO:0005886">
    <property type="term" value="C:plasma membrane"/>
    <property type="evidence" value="ECO:0007669"/>
    <property type="project" value="TreeGrafter"/>
</dbReference>
<evidence type="ECO:0000259" key="6">
    <source>
        <dbReference type="PROSITE" id="PS50075"/>
    </source>
</evidence>
<accession>A0A450SPY8</accession>
<dbReference type="AlphaFoldDB" id="A0A450SPY8"/>
<evidence type="ECO:0000313" key="7">
    <source>
        <dbReference type="EMBL" id="VFJ56029.1"/>
    </source>
</evidence>
<keyword evidence="4 7" id="KW-0436">Ligase</keyword>
<protein>
    <submittedName>
        <fullName evidence="7">Acyl-CoA synthetase (AMP-forming)/AMP-acid ligase II</fullName>
    </submittedName>
</protein>
<dbReference type="Pfam" id="PF24919">
    <property type="entry name" value="Mug62"/>
    <property type="match status" value="1"/>
</dbReference>
<dbReference type="InterPro" id="IPR020845">
    <property type="entry name" value="AMP-binding_CS"/>
</dbReference>
<organism evidence="7">
    <name type="scientific">Candidatus Kentrum sp. FW</name>
    <dbReference type="NCBI Taxonomy" id="2126338"/>
    <lineage>
        <taxon>Bacteria</taxon>
        <taxon>Pseudomonadati</taxon>
        <taxon>Pseudomonadota</taxon>
        <taxon>Gammaproteobacteria</taxon>
        <taxon>Candidatus Kentrum</taxon>
    </lineage>
</organism>
<keyword evidence="2" id="KW-0596">Phosphopantetheine</keyword>
<feature type="region of interest" description="Disordered" evidence="5">
    <location>
        <begin position="792"/>
        <end position="829"/>
    </location>
</feature>
<evidence type="ECO:0000256" key="1">
    <source>
        <dbReference type="ARBA" id="ARBA00006432"/>
    </source>
</evidence>
<dbReference type="Gene3D" id="1.10.1200.10">
    <property type="entry name" value="ACP-like"/>
    <property type="match status" value="2"/>
</dbReference>
<dbReference type="InterPro" id="IPR000873">
    <property type="entry name" value="AMP-dep_synth/lig_dom"/>
</dbReference>
<evidence type="ECO:0000256" key="4">
    <source>
        <dbReference type="ARBA" id="ARBA00022598"/>
    </source>
</evidence>
<dbReference type="EMBL" id="CAADEW010000058">
    <property type="protein sequence ID" value="VFJ56029.1"/>
    <property type="molecule type" value="Genomic_DNA"/>
</dbReference>
<dbReference type="InterPro" id="IPR006162">
    <property type="entry name" value="Ppantetheine_attach_site"/>
</dbReference>
<dbReference type="PROSITE" id="PS00012">
    <property type="entry name" value="PHOSPHOPANTETHEINE"/>
    <property type="match status" value="1"/>
</dbReference>
<feature type="region of interest" description="Disordered" evidence="5">
    <location>
        <begin position="520"/>
        <end position="541"/>
    </location>
</feature>
<dbReference type="InterPro" id="IPR056881">
    <property type="entry name" value="Mug62_dom"/>
</dbReference>
<evidence type="ECO:0000256" key="3">
    <source>
        <dbReference type="ARBA" id="ARBA00022553"/>
    </source>
</evidence>
<dbReference type="Pfam" id="PF00501">
    <property type="entry name" value="AMP-binding"/>
    <property type="match status" value="1"/>
</dbReference>
<dbReference type="GO" id="GO:0016874">
    <property type="term" value="F:ligase activity"/>
    <property type="evidence" value="ECO:0007669"/>
    <property type="project" value="UniProtKB-KW"/>
</dbReference>
<comment type="similarity">
    <text evidence="1">Belongs to the ATP-dependent AMP-binding enzyme family.</text>
</comment>
<dbReference type="SMART" id="SM00823">
    <property type="entry name" value="PKS_PP"/>
    <property type="match status" value="2"/>
</dbReference>
<dbReference type="Pfam" id="PF00550">
    <property type="entry name" value="PP-binding"/>
    <property type="match status" value="2"/>
</dbReference>
<dbReference type="InterPro" id="IPR042099">
    <property type="entry name" value="ANL_N_sf"/>
</dbReference>
<evidence type="ECO:0000256" key="5">
    <source>
        <dbReference type="SAM" id="MobiDB-lite"/>
    </source>
</evidence>
<proteinExistence type="inferred from homology"/>
<evidence type="ECO:0000256" key="2">
    <source>
        <dbReference type="ARBA" id="ARBA00022450"/>
    </source>
</evidence>
<keyword evidence="3" id="KW-0597">Phosphoprotein</keyword>
<dbReference type="InterPro" id="IPR045851">
    <property type="entry name" value="AMP-bd_C_sf"/>
</dbReference>
<feature type="domain" description="Carrier" evidence="6">
    <location>
        <begin position="718"/>
        <end position="795"/>
    </location>
</feature>
<dbReference type="GO" id="GO:0071766">
    <property type="term" value="P:Actinobacterium-type cell wall biogenesis"/>
    <property type="evidence" value="ECO:0007669"/>
    <property type="project" value="UniProtKB-ARBA"/>
</dbReference>
<dbReference type="InterPro" id="IPR009081">
    <property type="entry name" value="PP-bd_ACP"/>
</dbReference>
<dbReference type="PROSITE" id="PS50075">
    <property type="entry name" value="CARRIER"/>
    <property type="match status" value="2"/>
</dbReference>
<sequence length="829" mass="92035">MRANNNRIEPNASLVELLGHRARNQPDKAAYTFLKDGEVEEASLTHAQLDLRARAIAARLQTITTPGERALLLYHAGLDFIAAFFGCLYADVVAIPTYPPKRNRTDPRFRAIAEDSQASVVLTTTEILSGLDSRLAETPELGNLHWLATDGLDLDGASSWQIPDIGGDTLAFLQYTSGSTGTPKGVMVSHENLLHNERMIQQGFGHNENTIFVGWPPLFHDMGLIGNVLQPLYVGIHCVLMSPVAFLQKPFRWLQAISRYRATTSGGPNFAYDLCVRKIAPEQRTKLDLSCWENAFNGAEPIRAETLERFSTAFASCGFRREAFFTCYGMAETTLLVSSSSKIEFPTVFPAERNELQQGRIVAAQDEKDPQYIVGCGRPWSEVRVVIVDTETFLPYPDQRVGEIWAAGPDVAQGYWGQSEETQQTFHAYLADTGEGPFLRTGDLGFLKDGELFVTGRLKDLIIIHGQNHYPQDIELTVERVVDFVKPNGCAATSITVDEQERLVMVVEANRDLIRRIKTVRKQQAPSPNEHSEQSAKARDELDRTVKTIAARAREAVAREHEISLYALAFVEPRAFPLTSSGKLQRRTCRSLFLEHKDEVAFFWHEHDETGEAEGAPDDEPSSMLAYIREHDPAPDRTRRIIHDCLVDYLKQEEHLGVDRIDPDRSFLSFGIDFLGIASIKEELERAFDRKLSLDEIHRFDTVNKLAAHIALRSFMVPTESTITDWLVAKVAKLANVSPKGIDTGRPFAHYGLDSTAVVGLSGELGDWLGKPLPAAIAYDYPTIDALTGYLTGPQDPGRKADGGSIGEVETARGGTEKSPPFLIPNFGG</sequence>
<dbReference type="CDD" id="cd05931">
    <property type="entry name" value="FAAL"/>
    <property type="match status" value="1"/>
</dbReference>
<dbReference type="InterPro" id="IPR020806">
    <property type="entry name" value="PKS_PP-bd"/>
</dbReference>
<dbReference type="SUPFAM" id="SSF47336">
    <property type="entry name" value="ACP-like"/>
    <property type="match status" value="2"/>
</dbReference>
<name>A0A450SPY8_9GAMM</name>
<dbReference type="Gene3D" id="3.30.300.30">
    <property type="match status" value="1"/>
</dbReference>
<dbReference type="Gene3D" id="3.40.50.12780">
    <property type="entry name" value="N-terminal domain of ligase-like"/>
    <property type="match status" value="1"/>
</dbReference>
<dbReference type="SUPFAM" id="SSF56801">
    <property type="entry name" value="Acetyl-CoA synthetase-like"/>
    <property type="match status" value="1"/>
</dbReference>
<dbReference type="InterPro" id="IPR040097">
    <property type="entry name" value="FAAL/FAAC"/>
</dbReference>